<proteinExistence type="inferred from homology"/>
<comment type="caution">
    <text evidence="3">The sequence shown here is derived from an EMBL/GenBank/DDBJ whole genome shotgun (WGS) entry which is preliminary data.</text>
</comment>
<dbReference type="PANTHER" id="PTHR23076">
    <property type="entry name" value="METALLOPROTEASE M41 FTSH"/>
    <property type="match status" value="1"/>
</dbReference>
<dbReference type="Pfam" id="PF00004">
    <property type="entry name" value="AAA"/>
    <property type="match status" value="1"/>
</dbReference>
<protein>
    <recommendedName>
        <fullName evidence="2">AAA+ ATPase domain-containing protein</fullName>
    </recommendedName>
</protein>
<dbReference type="InterPro" id="IPR037219">
    <property type="entry name" value="Peptidase_M41-like"/>
</dbReference>
<dbReference type="Gene3D" id="1.20.58.760">
    <property type="entry name" value="Peptidase M41"/>
    <property type="match status" value="1"/>
</dbReference>
<dbReference type="PANTHER" id="PTHR23076:SF97">
    <property type="entry name" value="ATP-DEPENDENT ZINC METALLOPROTEASE YME1L1"/>
    <property type="match status" value="1"/>
</dbReference>
<dbReference type="SUPFAM" id="SSF52540">
    <property type="entry name" value="P-loop containing nucleoside triphosphate hydrolases"/>
    <property type="match status" value="1"/>
</dbReference>
<organism evidence="3 4">
    <name type="scientific">Methylobacterium radiotolerans</name>
    <dbReference type="NCBI Taxonomy" id="31998"/>
    <lineage>
        <taxon>Bacteria</taxon>
        <taxon>Pseudomonadati</taxon>
        <taxon>Pseudomonadota</taxon>
        <taxon>Alphaproteobacteria</taxon>
        <taxon>Hyphomicrobiales</taxon>
        <taxon>Methylobacteriaceae</taxon>
        <taxon>Methylobacterium</taxon>
    </lineage>
</organism>
<evidence type="ECO:0000259" key="2">
    <source>
        <dbReference type="SMART" id="SM00382"/>
    </source>
</evidence>
<dbReference type="SUPFAM" id="SSF140990">
    <property type="entry name" value="FtsH protease domain-like"/>
    <property type="match status" value="1"/>
</dbReference>
<dbReference type="InterPro" id="IPR003593">
    <property type="entry name" value="AAA+_ATPase"/>
</dbReference>
<keyword evidence="4" id="KW-1185">Reference proteome</keyword>
<evidence type="ECO:0000313" key="4">
    <source>
        <dbReference type="Proteomes" id="UP001549119"/>
    </source>
</evidence>
<dbReference type="InterPro" id="IPR003960">
    <property type="entry name" value="ATPase_AAA_CS"/>
</dbReference>
<feature type="domain" description="AAA+ ATPase" evidence="2">
    <location>
        <begin position="285"/>
        <end position="425"/>
    </location>
</feature>
<evidence type="ECO:0000256" key="1">
    <source>
        <dbReference type="RuleBase" id="RU003651"/>
    </source>
</evidence>
<comment type="similarity">
    <text evidence="1">Belongs to the AAA ATPase family.</text>
</comment>
<dbReference type="Gene3D" id="3.40.50.300">
    <property type="entry name" value="P-loop containing nucleotide triphosphate hydrolases"/>
    <property type="match status" value="1"/>
</dbReference>
<dbReference type="InterPro" id="IPR027417">
    <property type="entry name" value="P-loop_NTPase"/>
</dbReference>
<name>A0ABV2NF53_9HYPH</name>
<dbReference type="InterPro" id="IPR000642">
    <property type="entry name" value="Peptidase_M41"/>
</dbReference>
<dbReference type="EMBL" id="JBEPNW010000002">
    <property type="protein sequence ID" value="MET3865135.1"/>
    <property type="molecule type" value="Genomic_DNA"/>
</dbReference>
<keyword evidence="1" id="KW-0547">Nucleotide-binding</keyword>
<dbReference type="RefSeq" id="WP_354404615.1">
    <property type="nucleotide sequence ID" value="NZ_JBEPNW010000002.1"/>
</dbReference>
<dbReference type="Proteomes" id="UP001549119">
    <property type="component" value="Unassembled WGS sequence"/>
</dbReference>
<dbReference type="CDD" id="cd19481">
    <property type="entry name" value="RecA-like_protease"/>
    <property type="match status" value="1"/>
</dbReference>
<sequence length="713" mass="72542">MTAGVGPTRAASAIPRREATARAFLALLVEDGRPAASFDEAVDALLDGPRRPSADLAGAAVALGRAVDAVGGVGALPRLGPAILLVTVPAMEWVEPVASASALCLVDPGRRFPRGDGRAGTALVVQADGSSSGHQPDRRNGEVRQALQDGAVVIGVSQDPARLLPRDLVRGAELRIEVEALDPTEVALVVEAVTGAAPRSRLSAAGAALCDPGDLSLAVHAARGGEGSASRLAAIVSAKAGTDRGGPGLEELHGYGAARDWGLSLVLDLRAWLAGGPAAPRWADLESAALLSGPPGVGKTAFAAALARSAGLPLIAGSLAQWQAARDGHLGHTLGAMRAFFDRARRSPCVALVDEIDSFGDRASFPEHSRDYATQVVNALLEHLAGAASREGVVVVGTTNHPGRIDPAILRSGRLERHVRIQPPDAVDLALILRGYLAGALPGLDLRPLAGQLLGATGADAEAVVRRARGLARRAGRDLDAADLAAAAAEAWPPLPASVRRRVAVHEAGHVLAAATIGAGAASLSAAIGAEGGAAWIGAGEGAGPVTEAQLDERLAIMLAGRAAEEAVFGDVTAGAAEDLAAATRLAVAMETHLGFSPRTPLVALPKAATADLLRVPGVAAAVHLRLTAAYGRASGAVRARRAALGRLADALDRQGDIGDAAIRKIIRGSRRRGEPDARQVSRGACGQCRRSTIAAPPAAVEYTAFPRSSALD</sequence>
<dbReference type="Pfam" id="PF01434">
    <property type="entry name" value="Peptidase_M41"/>
    <property type="match status" value="1"/>
</dbReference>
<dbReference type="InterPro" id="IPR003959">
    <property type="entry name" value="ATPase_AAA_core"/>
</dbReference>
<accession>A0ABV2NF53</accession>
<dbReference type="PRINTS" id="PR00830">
    <property type="entry name" value="ENDOLAPTASE"/>
</dbReference>
<dbReference type="SMART" id="SM00382">
    <property type="entry name" value="AAA"/>
    <property type="match status" value="1"/>
</dbReference>
<dbReference type="PROSITE" id="PS00674">
    <property type="entry name" value="AAA"/>
    <property type="match status" value="1"/>
</dbReference>
<evidence type="ECO:0000313" key="3">
    <source>
        <dbReference type="EMBL" id="MET3865135.1"/>
    </source>
</evidence>
<reference evidence="3 4" key="1">
    <citation type="submission" date="2024-06" db="EMBL/GenBank/DDBJ databases">
        <title>Genomics of switchgrass bacterial isolates.</title>
        <authorList>
            <person name="Shade A."/>
        </authorList>
    </citation>
    <scope>NUCLEOTIDE SEQUENCE [LARGE SCALE GENOMIC DNA]</scope>
    <source>
        <strain evidence="3 4">PvP084</strain>
    </source>
</reference>
<dbReference type="Gene3D" id="1.10.8.60">
    <property type="match status" value="1"/>
</dbReference>
<gene>
    <name evidence="3" type="ORF">ABIC20_002444</name>
</gene>
<keyword evidence="1" id="KW-0067">ATP-binding</keyword>